<feature type="compositionally biased region" description="Polar residues" evidence="1">
    <location>
        <begin position="213"/>
        <end position="236"/>
    </location>
</feature>
<organism evidence="2 3">
    <name type="scientific">Exophiala spinifera</name>
    <dbReference type="NCBI Taxonomy" id="91928"/>
    <lineage>
        <taxon>Eukaryota</taxon>
        <taxon>Fungi</taxon>
        <taxon>Dikarya</taxon>
        <taxon>Ascomycota</taxon>
        <taxon>Pezizomycotina</taxon>
        <taxon>Eurotiomycetes</taxon>
        <taxon>Chaetothyriomycetidae</taxon>
        <taxon>Chaetothyriales</taxon>
        <taxon>Herpotrichiellaceae</taxon>
        <taxon>Exophiala</taxon>
    </lineage>
</organism>
<proteinExistence type="predicted"/>
<feature type="region of interest" description="Disordered" evidence="1">
    <location>
        <begin position="194"/>
        <end position="343"/>
    </location>
</feature>
<dbReference type="Proteomes" id="UP000053328">
    <property type="component" value="Unassembled WGS sequence"/>
</dbReference>
<gene>
    <name evidence="2" type="ORF">PV08_03270</name>
</gene>
<dbReference type="RefSeq" id="XP_016239197.1">
    <property type="nucleotide sequence ID" value="XM_016377627.1"/>
</dbReference>
<dbReference type="VEuPathDB" id="FungiDB:PV08_03270"/>
<evidence type="ECO:0000313" key="2">
    <source>
        <dbReference type="EMBL" id="KIW18981.1"/>
    </source>
</evidence>
<feature type="compositionally biased region" description="Basic and acidic residues" evidence="1">
    <location>
        <begin position="292"/>
        <end position="302"/>
    </location>
</feature>
<keyword evidence="3" id="KW-1185">Reference proteome</keyword>
<feature type="compositionally biased region" description="Polar residues" evidence="1">
    <location>
        <begin position="92"/>
        <end position="104"/>
    </location>
</feature>
<evidence type="ECO:0000313" key="3">
    <source>
        <dbReference type="Proteomes" id="UP000053328"/>
    </source>
</evidence>
<feature type="compositionally biased region" description="Basic and acidic residues" evidence="1">
    <location>
        <begin position="201"/>
        <end position="212"/>
    </location>
</feature>
<dbReference type="AlphaFoldDB" id="A0A0D1YUQ5"/>
<feature type="region of interest" description="Disordered" evidence="1">
    <location>
        <begin position="1"/>
        <end position="104"/>
    </location>
</feature>
<dbReference type="EMBL" id="KN847493">
    <property type="protein sequence ID" value="KIW18981.1"/>
    <property type="molecule type" value="Genomic_DNA"/>
</dbReference>
<dbReference type="GeneID" id="27330353"/>
<dbReference type="HOGENOM" id="CLU_780824_0_0_1"/>
<reference evidence="2 3" key="1">
    <citation type="submission" date="2015-01" db="EMBL/GenBank/DDBJ databases">
        <title>The Genome Sequence of Exophiala spinifera CBS89968.</title>
        <authorList>
            <consortium name="The Broad Institute Genomics Platform"/>
            <person name="Cuomo C."/>
            <person name="de Hoog S."/>
            <person name="Gorbushina A."/>
            <person name="Stielow B."/>
            <person name="Teixiera M."/>
            <person name="Abouelleil A."/>
            <person name="Chapman S.B."/>
            <person name="Priest M."/>
            <person name="Young S.K."/>
            <person name="Wortman J."/>
            <person name="Nusbaum C."/>
            <person name="Birren B."/>
        </authorList>
    </citation>
    <scope>NUCLEOTIDE SEQUENCE [LARGE SCALE GENOMIC DNA]</scope>
    <source>
        <strain evidence="2 3">CBS 89968</strain>
    </source>
</reference>
<protein>
    <submittedName>
        <fullName evidence="2">Uncharacterized protein</fullName>
    </submittedName>
</protein>
<accession>A0A0D1YUQ5</accession>
<evidence type="ECO:0000256" key="1">
    <source>
        <dbReference type="SAM" id="MobiDB-lite"/>
    </source>
</evidence>
<name>A0A0D1YUQ5_9EURO</name>
<dbReference type="OrthoDB" id="4149611at2759"/>
<sequence length="355" mass="39593">MTETTVPRRPSLPLDIWAGQRHGTKRKPAHEKYSSMQQFFNEQRHRLAQSLPSKNSFHGRLVPETRGELVRPQPPGQPRRALTTEEARSQRSKTSGGAQKQSKAIHQLTKTQLKNMWNAIPTTHRQDLERKQAMPRMRVLRRRYRLRGLDPTGGETYIDNKAATDIAEQKPCDLADGVSSKVVSIDDVGSRNANVAADKSTGSHDFEERNTHPYDQSVGTDAATESNQLAGLSSDSIGRIGEDDVEERPFRGTKTSPRDMGSAPEAGGSIWQQLSDDRQEDLEDSQGTNGPRQEKIASEAKPYHYAKCTRGDIERAGPMGRANVGETRCSSKRKRSAVQDAQTGLEVKPYKIRKL</sequence>